<organism evidence="3 4">
    <name type="scientific">Parasponia andersonii</name>
    <name type="common">Sponia andersonii</name>
    <dbReference type="NCBI Taxonomy" id="3476"/>
    <lineage>
        <taxon>Eukaryota</taxon>
        <taxon>Viridiplantae</taxon>
        <taxon>Streptophyta</taxon>
        <taxon>Embryophyta</taxon>
        <taxon>Tracheophyta</taxon>
        <taxon>Spermatophyta</taxon>
        <taxon>Magnoliopsida</taxon>
        <taxon>eudicotyledons</taxon>
        <taxon>Gunneridae</taxon>
        <taxon>Pentapetalae</taxon>
        <taxon>rosids</taxon>
        <taxon>fabids</taxon>
        <taxon>Rosales</taxon>
        <taxon>Cannabaceae</taxon>
        <taxon>Parasponia</taxon>
    </lineage>
</organism>
<dbReference type="InterPro" id="IPR026961">
    <property type="entry name" value="PGG_dom"/>
</dbReference>
<dbReference type="AlphaFoldDB" id="A0A2P5AYP3"/>
<feature type="domain" description="PGG" evidence="2">
    <location>
        <begin position="25"/>
        <end position="128"/>
    </location>
</feature>
<keyword evidence="1" id="KW-0812">Transmembrane</keyword>
<keyword evidence="1" id="KW-1133">Transmembrane helix</keyword>
<dbReference type="PANTHER" id="PTHR24177">
    <property type="entry name" value="CASKIN"/>
    <property type="match status" value="1"/>
</dbReference>
<proteinExistence type="predicted"/>
<gene>
    <name evidence="3" type="ORF">PanWU01x14_287790</name>
</gene>
<dbReference type="GO" id="GO:0016020">
    <property type="term" value="C:membrane"/>
    <property type="evidence" value="ECO:0007669"/>
    <property type="project" value="TreeGrafter"/>
</dbReference>
<dbReference type="Pfam" id="PF13962">
    <property type="entry name" value="PGG"/>
    <property type="match status" value="1"/>
</dbReference>
<dbReference type="OrthoDB" id="1652385at2759"/>
<dbReference type="PANTHER" id="PTHR24177:SF356">
    <property type="entry name" value="ANKYRIN REPEAT PLANT-LIKE PROTEIN"/>
    <property type="match status" value="1"/>
</dbReference>
<feature type="transmembrane region" description="Helical" evidence="1">
    <location>
        <begin position="103"/>
        <end position="130"/>
    </location>
</feature>
<evidence type="ECO:0000259" key="2">
    <source>
        <dbReference type="Pfam" id="PF13962"/>
    </source>
</evidence>
<evidence type="ECO:0000313" key="4">
    <source>
        <dbReference type="Proteomes" id="UP000237105"/>
    </source>
</evidence>
<dbReference type="EMBL" id="JXTB01000410">
    <property type="protein sequence ID" value="PON41663.1"/>
    <property type="molecule type" value="Genomic_DNA"/>
</dbReference>
<name>A0A2P5AYP3_PARAD</name>
<feature type="transmembrane region" description="Helical" evidence="1">
    <location>
        <begin position="28"/>
        <end position="48"/>
    </location>
</feature>
<keyword evidence="4" id="KW-1185">Reference proteome</keyword>
<keyword evidence="1" id="KW-0472">Membrane</keyword>
<reference evidence="4" key="1">
    <citation type="submission" date="2016-06" db="EMBL/GenBank/DDBJ databases">
        <title>Parallel loss of symbiosis genes in relatives of nitrogen-fixing non-legume Parasponia.</title>
        <authorList>
            <person name="Van Velzen R."/>
            <person name="Holmer R."/>
            <person name="Bu F."/>
            <person name="Rutten L."/>
            <person name="Van Zeijl A."/>
            <person name="Liu W."/>
            <person name="Santuari L."/>
            <person name="Cao Q."/>
            <person name="Sharma T."/>
            <person name="Shen D."/>
            <person name="Roswanjaya Y."/>
            <person name="Wardhani T."/>
            <person name="Kalhor M.S."/>
            <person name="Jansen J."/>
            <person name="Van den Hoogen J."/>
            <person name="Gungor B."/>
            <person name="Hartog M."/>
            <person name="Hontelez J."/>
            <person name="Verver J."/>
            <person name="Yang W.-C."/>
            <person name="Schijlen E."/>
            <person name="Repin R."/>
            <person name="Schilthuizen M."/>
            <person name="Schranz E."/>
            <person name="Heidstra R."/>
            <person name="Miyata K."/>
            <person name="Fedorova E."/>
            <person name="Kohlen W."/>
            <person name="Bisseling T."/>
            <person name="Smit S."/>
            <person name="Geurts R."/>
        </authorList>
    </citation>
    <scope>NUCLEOTIDE SEQUENCE [LARGE SCALE GENOMIC DNA]</scope>
    <source>
        <strain evidence="4">cv. WU1-14</strain>
    </source>
</reference>
<protein>
    <submittedName>
        <fullName evidence="3">PGG domain containing protein</fullName>
    </submittedName>
</protein>
<comment type="caution">
    <text evidence="3">The sequence shown here is derived from an EMBL/GenBank/DDBJ whole genome shotgun (WGS) entry which is preliminary data.</text>
</comment>
<feature type="transmembrane region" description="Helical" evidence="1">
    <location>
        <begin position="68"/>
        <end position="91"/>
    </location>
</feature>
<sequence length="152" mass="17089">MKGKNPEELFRTEHKRLLRNGEFSMKSTANSCMLVATLIATVVFAAAFSLPGGNNNEGTPNNLQSTTFLIFVLSDGLALLSSILMFLSILISRYTEHDFLKWLPLKLMIGLTSLFFSMTTAFCFTFIIAYHSGLKWFSQIDRCCTRKVNVVD</sequence>
<dbReference type="Proteomes" id="UP000237105">
    <property type="component" value="Unassembled WGS sequence"/>
</dbReference>
<evidence type="ECO:0000256" key="1">
    <source>
        <dbReference type="SAM" id="Phobius"/>
    </source>
</evidence>
<evidence type="ECO:0000313" key="3">
    <source>
        <dbReference type="EMBL" id="PON41663.1"/>
    </source>
</evidence>
<accession>A0A2P5AYP3</accession>
<dbReference type="STRING" id="3476.A0A2P5AYP3"/>